<organism evidence="9 10">
    <name type="scientific">Nocardia neocaledoniensis</name>
    <dbReference type="NCBI Taxonomy" id="236511"/>
    <lineage>
        <taxon>Bacteria</taxon>
        <taxon>Bacillati</taxon>
        <taxon>Actinomycetota</taxon>
        <taxon>Actinomycetes</taxon>
        <taxon>Mycobacteriales</taxon>
        <taxon>Nocardiaceae</taxon>
        <taxon>Nocardia</taxon>
    </lineage>
</organism>
<keyword evidence="4" id="KW-0547">Nucleotide-binding</keyword>
<dbReference type="PANTHER" id="PTHR43289:SF6">
    <property type="entry name" value="SERINE_THREONINE-PROTEIN KINASE NEKL-3"/>
    <property type="match status" value="1"/>
</dbReference>
<comment type="caution">
    <text evidence="9">The sequence shown here is derived from an EMBL/GenBank/DDBJ whole genome shotgun (WGS) entry which is preliminary data.</text>
</comment>
<evidence type="ECO:0000256" key="5">
    <source>
        <dbReference type="ARBA" id="ARBA00022777"/>
    </source>
</evidence>
<dbReference type="FunFam" id="1.10.510.10:FF:000021">
    <property type="entry name" value="Serine/threonine protein kinase"/>
    <property type="match status" value="1"/>
</dbReference>
<keyword evidence="6" id="KW-0067">ATP-binding</keyword>
<keyword evidence="7" id="KW-0812">Transmembrane</keyword>
<dbReference type="EMBL" id="QGTL01000019">
    <property type="protein sequence ID" value="PWV67738.1"/>
    <property type="molecule type" value="Genomic_DNA"/>
</dbReference>
<dbReference type="Pfam" id="PF00069">
    <property type="entry name" value="Pkinase"/>
    <property type="match status" value="1"/>
</dbReference>
<dbReference type="InterPro" id="IPR011009">
    <property type="entry name" value="Kinase-like_dom_sf"/>
</dbReference>
<dbReference type="GO" id="GO:0004674">
    <property type="term" value="F:protein serine/threonine kinase activity"/>
    <property type="evidence" value="ECO:0007669"/>
    <property type="project" value="UniProtKB-KW"/>
</dbReference>
<gene>
    <name evidence="9" type="ORF">DFR69_11952</name>
</gene>
<evidence type="ECO:0000313" key="9">
    <source>
        <dbReference type="EMBL" id="PWV67738.1"/>
    </source>
</evidence>
<keyword evidence="5 9" id="KW-0418">Kinase</keyword>
<keyword evidence="7" id="KW-1133">Transmembrane helix</keyword>
<evidence type="ECO:0000256" key="2">
    <source>
        <dbReference type="ARBA" id="ARBA00022527"/>
    </source>
</evidence>
<evidence type="ECO:0000256" key="6">
    <source>
        <dbReference type="ARBA" id="ARBA00022840"/>
    </source>
</evidence>
<dbReference type="RefSeq" id="WP_110041504.1">
    <property type="nucleotide sequence ID" value="NZ_QGTL01000019.1"/>
</dbReference>
<dbReference type="PANTHER" id="PTHR43289">
    <property type="entry name" value="MITOGEN-ACTIVATED PROTEIN KINASE KINASE KINASE 20-RELATED"/>
    <property type="match status" value="1"/>
</dbReference>
<keyword evidence="3" id="KW-0808">Transferase</keyword>
<dbReference type="Proteomes" id="UP000246410">
    <property type="component" value="Unassembled WGS sequence"/>
</dbReference>
<dbReference type="GO" id="GO:0005524">
    <property type="term" value="F:ATP binding"/>
    <property type="evidence" value="ECO:0007669"/>
    <property type="project" value="UniProtKB-KW"/>
</dbReference>
<evidence type="ECO:0000256" key="3">
    <source>
        <dbReference type="ARBA" id="ARBA00022679"/>
    </source>
</evidence>
<feature type="transmembrane region" description="Helical" evidence="7">
    <location>
        <begin position="322"/>
        <end position="345"/>
    </location>
</feature>
<dbReference type="PROSITE" id="PS50011">
    <property type="entry name" value="PROTEIN_KINASE_DOM"/>
    <property type="match status" value="1"/>
</dbReference>
<evidence type="ECO:0000313" key="10">
    <source>
        <dbReference type="Proteomes" id="UP000246410"/>
    </source>
</evidence>
<keyword evidence="10" id="KW-1185">Reference proteome</keyword>
<sequence>MSGTLSPGTVFAGYRIERVLGAGGMGTVYVATHPRLPRRDALKVLPENAGAGSEFHARFLREAELSARLDHPNIVSVYDRGVEDGRLWIAMELVDGTDVAALLRRASALPPERAVHIVTETARGLDEAHRNGLLHRDVKPANILLEPADDAPERVLVADFGIARAAGDGTALTAVGTVVATLAYAAPELLTEQRVDHRADVYALGCTLFEMLTGAKPFPRDSVVAVMQAHLMVPPPSATAIRPELPPAIDAVLARAMAKNPEDRFSSCGALAAATAAAFGVAVEQTVVASPPPIPPPADVTVAPPSAPTIVHRTPRRAHRSLRYAAAAVAVVAVVAATTVAVVLARDRGEPAASTAAPTTAAGVTWGRYSFIVDALPRLLPATPTRTGHQGIRCAAIARGADGVTRQADLDVLPDPIARITCTGDENPVRDVYVECSTNRSPYTLVDEPGVLILGDHTWNRASGRGRITWSTLALTNGDIGTIGISFDEPARNFCMVVVSGGKTGQDLYDRWWPNAPF</sequence>
<accession>A0A317N6G5</accession>
<dbReference type="SMART" id="SM00220">
    <property type="entry name" value="S_TKc"/>
    <property type="match status" value="1"/>
</dbReference>
<dbReference type="EC" id="2.7.11.1" evidence="1"/>
<dbReference type="InterPro" id="IPR000719">
    <property type="entry name" value="Prot_kinase_dom"/>
</dbReference>
<reference evidence="9 10" key="1">
    <citation type="submission" date="2018-05" db="EMBL/GenBank/DDBJ databases">
        <title>Genomic Encyclopedia of Type Strains, Phase IV (KMG-IV): sequencing the most valuable type-strain genomes for metagenomic binning, comparative biology and taxonomic classification.</title>
        <authorList>
            <person name="Goeker M."/>
        </authorList>
    </citation>
    <scope>NUCLEOTIDE SEQUENCE [LARGE SCALE GENOMIC DNA]</scope>
    <source>
        <strain evidence="9 10">DSM 44717</strain>
    </source>
</reference>
<evidence type="ECO:0000256" key="7">
    <source>
        <dbReference type="SAM" id="Phobius"/>
    </source>
</evidence>
<keyword evidence="2" id="KW-0723">Serine/threonine-protein kinase</keyword>
<dbReference type="PROSITE" id="PS00108">
    <property type="entry name" value="PROTEIN_KINASE_ST"/>
    <property type="match status" value="1"/>
</dbReference>
<keyword evidence="7" id="KW-0472">Membrane</keyword>
<evidence type="ECO:0000256" key="1">
    <source>
        <dbReference type="ARBA" id="ARBA00012513"/>
    </source>
</evidence>
<protein>
    <recommendedName>
        <fullName evidence="1">non-specific serine/threonine protein kinase</fullName>
        <ecNumber evidence="1">2.7.11.1</ecNumber>
    </recommendedName>
</protein>
<dbReference type="Gene3D" id="1.10.510.10">
    <property type="entry name" value="Transferase(Phosphotransferase) domain 1"/>
    <property type="match status" value="1"/>
</dbReference>
<dbReference type="SUPFAM" id="SSF56112">
    <property type="entry name" value="Protein kinase-like (PK-like)"/>
    <property type="match status" value="1"/>
</dbReference>
<evidence type="ECO:0000256" key="4">
    <source>
        <dbReference type="ARBA" id="ARBA00022741"/>
    </source>
</evidence>
<dbReference type="InterPro" id="IPR008271">
    <property type="entry name" value="Ser/Thr_kinase_AS"/>
</dbReference>
<proteinExistence type="predicted"/>
<evidence type="ECO:0000259" key="8">
    <source>
        <dbReference type="PROSITE" id="PS50011"/>
    </source>
</evidence>
<name>A0A317N6G5_9NOCA</name>
<dbReference type="AlphaFoldDB" id="A0A317N6G5"/>
<dbReference type="Gene3D" id="3.30.200.20">
    <property type="entry name" value="Phosphorylase Kinase, domain 1"/>
    <property type="match status" value="1"/>
</dbReference>
<feature type="domain" description="Protein kinase" evidence="8">
    <location>
        <begin position="14"/>
        <end position="279"/>
    </location>
</feature>
<dbReference type="CDD" id="cd14014">
    <property type="entry name" value="STKc_PknB_like"/>
    <property type="match status" value="1"/>
</dbReference>